<comment type="similarity">
    <text evidence="1">Belongs to the YciI family.</text>
</comment>
<evidence type="ECO:0000259" key="2">
    <source>
        <dbReference type="Pfam" id="PF03795"/>
    </source>
</evidence>
<proteinExistence type="inferred from homology"/>
<protein>
    <submittedName>
        <fullName evidence="3">YciI family protein</fullName>
    </submittedName>
</protein>
<sequence>MWYMISSQDVDNSLEKRLAARPEHLARLQQLADEGRLLIAGPHPAIDNENPGEAGFTGSLVVADFASLIEAQAWADVDPYIAAGVYEKVIVKPFKRVLP</sequence>
<dbReference type="InterPro" id="IPR005545">
    <property type="entry name" value="YCII"/>
</dbReference>
<dbReference type="NCBIfam" id="NF008473">
    <property type="entry name" value="PRK11370.1"/>
    <property type="match status" value="1"/>
</dbReference>
<comment type="caution">
    <text evidence="3">The sequence shown here is derived from an EMBL/GenBank/DDBJ whole genome shotgun (WGS) entry which is preliminary data.</text>
</comment>
<dbReference type="AlphaFoldDB" id="A0A553JKA5"/>
<dbReference type="OrthoDB" id="9797014at2"/>
<dbReference type="EMBL" id="VKGK01000025">
    <property type="protein sequence ID" value="TRY12887.1"/>
    <property type="molecule type" value="Genomic_DNA"/>
</dbReference>
<accession>A0A553JKA5</accession>
<evidence type="ECO:0000313" key="3">
    <source>
        <dbReference type="EMBL" id="TRY12887.1"/>
    </source>
</evidence>
<keyword evidence="4" id="KW-1185">Reference proteome</keyword>
<dbReference type="Pfam" id="PF03795">
    <property type="entry name" value="YCII"/>
    <property type="match status" value="1"/>
</dbReference>
<name>A0A553JKA5_SHEHA</name>
<reference evidence="4" key="1">
    <citation type="submission" date="2019-07" db="EMBL/GenBank/DDBJ databases">
        <title>Shewanella sp. YLB-08 draft genomic sequence.</title>
        <authorList>
            <person name="Yu L."/>
        </authorList>
    </citation>
    <scope>NUCLEOTIDE SEQUENCE [LARGE SCALE GENOMIC DNA]</scope>
    <source>
        <strain evidence="4">JCM 20706</strain>
    </source>
</reference>
<dbReference type="PANTHER" id="PTHR33606:SF3">
    <property type="entry name" value="PROTEIN YCII"/>
    <property type="match status" value="1"/>
</dbReference>
<dbReference type="Gene3D" id="3.30.70.1060">
    <property type="entry name" value="Dimeric alpha+beta barrel"/>
    <property type="match status" value="1"/>
</dbReference>
<organism evidence="3 4">
    <name type="scientific">Shewanella hanedai</name>
    <name type="common">Alteromonas hanedai</name>
    <dbReference type="NCBI Taxonomy" id="25"/>
    <lineage>
        <taxon>Bacteria</taxon>
        <taxon>Pseudomonadati</taxon>
        <taxon>Pseudomonadota</taxon>
        <taxon>Gammaproteobacteria</taxon>
        <taxon>Alteromonadales</taxon>
        <taxon>Shewanellaceae</taxon>
        <taxon>Shewanella</taxon>
    </lineage>
</organism>
<dbReference type="Proteomes" id="UP000318126">
    <property type="component" value="Unassembled WGS sequence"/>
</dbReference>
<feature type="domain" description="YCII-related" evidence="2">
    <location>
        <begin position="1"/>
        <end position="95"/>
    </location>
</feature>
<gene>
    <name evidence="3" type="ORF">FN961_18210</name>
</gene>
<evidence type="ECO:0000256" key="1">
    <source>
        <dbReference type="ARBA" id="ARBA00007689"/>
    </source>
</evidence>
<dbReference type="SUPFAM" id="SSF54909">
    <property type="entry name" value="Dimeric alpha+beta barrel"/>
    <property type="match status" value="1"/>
</dbReference>
<evidence type="ECO:0000313" key="4">
    <source>
        <dbReference type="Proteomes" id="UP000318126"/>
    </source>
</evidence>
<dbReference type="RefSeq" id="WP_144041604.1">
    <property type="nucleotide sequence ID" value="NZ_BMPL01000023.1"/>
</dbReference>
<dbReference type="PANTHER" id="PTHR33606">
    <property type="entry name" value="PROTEIN YCII"/>
    <property type="match status" value="1"/>
</dbReference>
<dbReference type="InterPro" id="IPR011008">
    <property type="entry name" value="Dimeric_a/b-barrel"/>
</dbReference>
<dbReference type="InterPro" id="IPR051807">
    <property type="entry name" value="Sec-metab_biosynth-assoc"/>
</dbReference>